<accession>A0ABW1AMR1</accession>
<evidence type="ECO:0000313" key="3">
    <source>
        <dbReference type="Proteomes" id="UP001595974"/>
    </source>
</evidence>
<dbReference type="RefSeq" id="WP_096448648.1">
    <property type="nucleotide sequence ID" value="NZ_JBHSOG010000010.1"/>
</dbReference>
<name>A0ABW1AMR1_9RHOO</name>
<sequence length="285" mass="30940">MYSAQELVSQIDALTSLPTVYLRIREQIDSPDGGIHEVARLVAADPALTARLLRVVNSAMYGYDGTIDSVHRAITILGLQQVHDLVLAMSLESVFRGIHPESMDMNRFWRASVMRGLTARAVALACQQPAPERIFVIGLLADIGHLVMYHYVPGPAQDAASQSTASGEALYLAEQRLVGCDFAEVGATLMDHWKLPGCFAGVIGAQTRPRLGGEYARDASVVHLANHIVRADELTLSSEEAVAGVDPLVWATLDLQPRSIGDIREEAELHLAAYVSLFFPGGRSR</sequence>
<dbReference type="InterPro" id="IPR052340">
    <property type="entry name" value="RNase_Y/CdgJ"/>
</dbReference>
<dbReference type="Gene3D" id="1.10.3210.10">
    <property type="entry name" value="Hypothetical protein af1432"/>
    <property type="match status" value="1"/>
</dbReference>
<dbReference type="Proteomes" id="UP001595974">
    <property type="component" value="Unassembled WGS sequence"/>
</dbReference>
<proteinExistence type="predicted"/>
<dbReference type="PANTHER" id="PTHR33525">
    <property type="match status" value="1"/>
</dbReference>
<evidence type="ECO:0000313" key="2">
    <source>
        <dbReference type="EMBL" id="MFC5768408.1"/>
    </source>
</evidence>
<gene>
    <name evidence="2" type="ORF">ACFPTN_03390</name>
</gene>
<dbReference type="InterPro" id="IPR013976">
    <property type="entry name" value="HDOD"/>
</dbReference>
<keyword evidence="3" id="KW-1185">Reference proteome</keyword>
<comment type="caution">
    <text evidence="2">The sequence shown here is derived from an EMBL/GenBank/DDBJ whole genome shotgun (WGS) entry which is preliminary data.</text>
</comment>
<feature type="domain" description="HDOD" evidence="1">
    <location>
        <begin position="14"/>
        <end position="209"/>
    </location>
</feature>
<dbReference type="EMBL" id="JBHSOG010000010">
    <property type="protein sequence ID" value="MFC5768408.1"/>
    <property type="molecule type" value="Genomic_DNA"/>
</dbReference>
<dbReference type="Pfam" id="PF08668">
    <property type="entry name" value="HDOD"/>
    <property type="match status" value="1"/>
</dbReference>
<reference evidence="3" key="1">
    <citation type="journal article" date="2019" name="Int. J. Syst. Evol. Microbiol.">
        <title>The Global Catalogue of Microorganisms (GCM) 10K type strain sequencing project: providing services to taxonomists for standard genome sequencing and annotation.</title>
        <authorList>
            <consortium name="The Broad Institute Genomics Platform"/>
            <consortium name="The Broad Institute Genome Sequencing Center for Infectious Disease"/>
            <person name="Wu L."/>
            <person name="Ma J."/>
        </authorList>
    </citation>
    <scope>NUCLEOTIDE SEQUENCE [LARGE SCALE GENOMIC DNA]</scope>
    <source>
        <strain evidence="3">SHR3</strain>
    </source>
</reference>
<protein>
    <submittedName>
        <fullName evidence="2">HDOD domain-containing protein</fullName>
    </submittedName>
</protein>
<dbReference type="SUPFAM" id="SSF109604">
    <property type="entry name" value="HD-domain/PDEase-like"/>
    <property type="match status" value="1"/>
</dbReference>
<dbReference type="PANTHER" id="PTHR33525:SF3">
    <property type="entry name" value="RIBONUCLEASE Y"/>
    <property type="match status" value="1"/>
</dbReference>
<organism evidence="2 3">
    <name type="scientific">Thauera sinica</name>
    <dbReference type="NCBI Taxonomy" id="2665146"/>
    <lineage>
        <taxon>Bacteria</taxon>
        <taxon>Pseudomonadati</taxon>
        <taxon>Pseudomonadota</taxon>
        <taxon>Betaproteobacteria</taxon>
        <taxon>Rhodocyclales</taxon>
        <taxon>Zoogloeaceae</taxon>
        <taxon>Thauera</taxon>
    </lineage>
</organism>
<evidence type="ECO:0000259" key="1">
    <source>
        <dbReference type="PROSITE" id="PS51833"/>
    </source>
</evidence>
<dbReference type="PROSITE" id="PS51833">
    <property type="entry name" value="HDOD"/>
    <property type="match status" value="1"/>
</dbReference>